<keyword evidence="7" id="KW-1133">Transmembrane helix</keyword>
<accession>T0PUW1</accession>
<dbReference type="InterPro" id="IPR019396">
    <property type="entry name" value="TM_Fragile-X-F-assoc"/>
</dbReference>
<dbReference type="GO" id="GO:0005737">
    <property type="term" value="C:cytoplasm"/>
    <property type="evidence" value="ECO:0007669"/>
    <property type="project" value="UniProtKB-ARBA"/>
</dbReference>
<feature type="domain" description="J" evidence="8">
    <location>
        <begin position="13"/>
        <end position="78"/>
    </location>
</feature>
<evidence type="ECO:0000259" key="8">
    <source>
        <dbReference type="PROSITE" id="PS50076"/>
    </source>
</evidence>
<dbReference type="CDD" id="cd06257">
    <property type="entry name" value="DnaJ"/>
    <property type="match status" value="1"/>
</dbReference>
<protein>
    <submittedName>
        <fullName evidence="9">DnaJ like subfamily A member 2</fullName>
    </submittedName>
</protein>
<dbReference type="Gene3D" id="1.10.287.110">
    <property type="entry name" value="DnaJ domain"/>
    <property type="match status" value="1"/>
</dbReference>
<gene>
    <name evidence="9" type="ORF">SDRG_16153</name>
</gene>
<dbReference type="Pfam" id="PF10269">
    <property type="entry name" value="Tmemb_185A"/>
    <property type="match status" value="2"/>
</dbReference>
<dbReference type="Pfam" id="PF00226">
    <property type="entry name" value="DnaJ"/>
    <property type="match status" value="1"/>
</dbReference>
<dbReference type="PANTHER" id="PTHR44027:SF7">
    <property type="entry name" value="DNAJ HOMOLOG SUBFAMILY C MEMBER 5 HOMOLOG"/>
    <property type="match status" value="1"/>
</dbReference>
<dbReference type="OMA" id="CAKAMIF"/>
<dbReference type="OrthoDB" id="10250354at2759"/>
<dbReference type="GO" id="GO:0016020">
    <property type="term" value="C:membrane"/>
    <property type="evidence" value="ECO:0007669"/>
    <property type="project" value="UniProtKB-SubCell"/>
</dbReference>
<dbReference type="eggNOG" id="KOG0714">
    <property type="taxonomic scope" value="Eukaryota"/>
</dbReference>
<dbReference type="EMBL" id="JH767246">
    <property type="protein sequence ID" value="EQC26006.1"/>
    <property type="molecule type" value="Genomic_DNA"/>
</dbReference>
<dbReference type="PROSITE" id="PS00636">
    <property type="entry name" value="DNAJ_1"/>
    <property type="match status" value="1"/>
</dbReference>
<evidence type="ECO:0000256" key="3">
    <source>
        <dbReference type="ARBA" id="ARBA00023139"/>
    </source>
</evidence>
<dbReference type="InterPro" id="IPR036869">
    <property type="entry name" value="J_dom_sf"/>
</dbReference>
<feature type="transmembrane region" description="Helical" evidence="7">
    <location>
        <begin position="365"/>
        <end position="387"/>
    </location>
</feature>
<keyword evidence="4" id="KW-0143">Chaperone</keyword>
<name>T0PUW1_SAPDV</name>
<proteinExistence type="predicted"/>
<dbReference type="InParanoid" id="T0PUW1"/>
<evidence type="ECO:0000313" key="10">
    <source>
        <dbReference type="Proteomes" id="UP000030762"/>
    </source>
</evidence>
<feature type="transmembrane region" description="Helical" evidence="7">
    <location>
        <begin position="145"/>
        <end position="167"/>
    </location>
</feature>
<evidence type="ECO:0000313" key="9">
    <source>
        <dbReference type="EMBL" id="EQC26006.1"/>
    </source>
</evidence>
<feature type="transmembrane region" description="Helical" evidence="7">
    <location>
        <begin position="264"/>
        <end position="285"/>
    </location>
</feature>
<evidence type="ECO:0000256" key="5">
    <source>
        <dbReference type="ARBA" id="ARBA00023288"/>
    </source>
</evidence>
<dbReference type="Proteomes" id="UP000030762">
    <property type="component" value="Unassembled WGS sequence"/>
</dbReference>
<dbReference type="InterPro" id="IPR001623">
    <property type="entry name" value="DnaJ_domain"/>
</dbReference>
<evidence type="ECO:0000256" key="2">
    <source>
        <dbReference type="ARBA" id="ARBA00023136"/>
    </source>
</evidence>
<evidence type="ECO:0000256" key="7">
    <source>
        <dbReference type="SAM" id="Phobius"/>
    </source>
</evidence>
<dbReference type="STRING" id="1156394.T0PUW1"/>
<feature type="region of interest" description="Disordered" evidence="6">
    <location>
        <begin position="394"/>
        <end position="423"/>
    </location>
</feature>
<feature type="transmembrane region" description="Helical" evidence="7">
    <location>
        <begin position="291"/>
        <end position="312"/>
    </location>
</feature>
<dbReference type="PANTHER" id="PTHR44027">
    <property type="entry name" value="DNAJ HOMOLOG SUBFAMILY C MEMBER 5 HOMOLOG"/>
    <property type="match status" value="1"/>
</dbReference>
<keyword evidence="2 7" id="KW-0472">Membrane</keyword>
<reference evidence="9 10" key="1">
    <citation type="submission" date="2012-04" db="EMBL/GenBank/DDBJ databases">
        <title>The Genome Sequence of Saprolegnia declina VS20.</title>
        <authorList>
            <consortium name="The Broad Institute Genome Sequencing Platform"/>
            <person name="Russ C."/>
            <person name="Nusbaum C."/>
            <person name="Tyler B."/>
            <person name="van West P."/>
            <person name="Dieguez-Uribeondo J."/>
            <person name="de Bruijn I."/>
            <person name="Tripathy S."/>
            <person name="Jiang R."/>
            <person name="Young S.K."/>
            <person name="Zeng Q."/>
            <person name="Gargeya S."/>
            <person name="Fitzgerald M."/>
            <person name="Haas B."/>
            <person name="Abouelleil A."/>
            <person name="Alvarado L."/>
            <person name="Arachchi H.M."/>
            <person name="Berlin A."/>
            <person name="Chapman S.B."/>
            <person name="Goldberg J."/>
            <person name="Griggs A."/>
            <person name="Gujja S."/>
            <person name="Hansen M."/>
            <person name="Howarth C."/>
            <person name="Imamovic A."/>
            <person name="Larimer J."/>
            <person name="McCowen C."/>
            <person name="Montmayeur A."/>
            <person name="Murphy C."/>
            <person name="Neiman D."/>
            <person name="Pearson M."/>
            <person name="Priest M."/>
            <person name="Roberts A."/>
            <person name="Saif S."/>
            <person name="Shea T."/>
            <person name="Sisk P."/>
            <person name="Sykes S."/>
            <person name="Wortman J."/>
            <person name="Nusbaum C."/>
            <person name="Birren B."/>
        </authorList>
    </citation>
    <scope>NUCLEOTIDE SEQUENCE [LARGE SCALE GENOMIC DNA]</scope>
    <source>
        <strain evidence="9 10">VS20</strain>
    </source>
</reference>
<comment type="subcellular location">
    <subcellularLocation>
        <location evidence="1">Membrane</location>
        <topology evidence="1">Lipid-anchor</topology>
    </subcellularLocation>
</comment>
<feature type="transmembrane region" description="Helical" evidence="7">
    <location>
        <begin position="333"/>
        <end position="353"/>
    </location>
</feature>
<dbReference type="InterPro" id="IPR018253">
    <property type="entry name" value="DnaJ_domain_CS"/>
</dbReference>
<feature type="transmembrane region" description="Helical" evidence="7">
    <location>
        <begin position="216"/>
        <end position="235"/>
    </location>
</feature>
<dbReference type="SMART" id="SM00271">
    <property type="entry name" value="DnaJ"/>
    <property type="match status" value="1"/>
</dbReference>
<feature type="transmembrane region" description="Helical" evidence="7">
    <location>
        <begin position="188"/>
        <end position="210"/>
    </location>
</feature>
<sequence>MTAASSSKVKHTRYYELMGVAVDASAEDLKKAYRRKALQLHPDKRGNTPEAQDEFTAMKAAYDVLSDPKQREIYDTMGEDGLRVMNDFGEMRFDDVVTAAVGAVAAMSACAKAMIFMAVLLGLGLALLVPIFWCLRADDDVDWSWINVFAPMWLLDAMYLCWTGCSIAAGDATDDVDASDRPSRTTRFLAKGAVVLHILLFVLTQIFVAMKLQGSVTWSCAVVLAPLFALEGLYLSEKLLVAYRVYDAFRAKPDAAVHFLVREIVRSCLVSVLSLSFEILVALRIDKVLAASWWLVFLPVWLLLALLAAPLLRAMTIRPPAGDDDAHTPSYGMHACLLVGLAALVSPFVLLAARLEMSFETSLYVLLPWFLVAGAVLLTICLCLCCLRPIEAPKDDDDGPSVESPRNNTDASPHPYYHDDNMA</sequence>
<evidence type="ECO:0000256" key="1">
    <source>
        <dbReference type="ARBA" id="ARBA00004635"/>
    </source>
</evidence>
<keyword evidence="3" id="KW-0564">Palmitate</keyword>
<dbReference type="GeneID" id="19956880"/>
<dbReference type="VEuPathDB" id="FungiDB:SDRG_16153"/>
<evidence type="ECO:0000256" key="6">
    <source>
        <dbReference type="SAM" id="MobiDB-lite"/>
    </source>
</evidence>
<feature type="transmembrane region" description="Helical" evidence="7">
    <location>
        <begin position="113"/>
        <end position="133"/>
    </location>
</feature>
<dbReference type="InterPro" id="IPR051434">
    <property type="entry name" value="DnaJ_C_subfamily_member5"/>
</dbReference>
<dbReference type="RefSeq" id="XP_008620574.1">
    <property type="nucleotide sequence ID" value="XM_008622352.1"/>
</dbReference>
<dbReference type="AlphaFoldDB" id="T0PUW1"/>
<keyword evidence="10" id="KW-1185">Reference proteome</keyword>
<dbReference type="PROSITE" id="PS50076">
    <property type="entry name" value="DNAJ_2"/>
    <property type="match status" value="1"/>
</dbReference>
<evidence type="ECO:0000256" key="4">
    <source>
        <dbReference type="ARBA" id="ARBA00023186"/>
    </source>
</evidence>
<keyword evidence="7" id="KW-0812">Transmembrane</keyword>
<keyword evidence="5" id="KW-0449">Lipoprotein</keyword>
<organism evidence="9 10">
    <name type="scientific">Saprolegnia diclina (strain VS20)</name>
    <dbReference type="NCBI Taxonomy" id="1156394"/>
    <lineage>
        <taxon>Eukaryota</taxon>
        <taxon>Sar</taxon>
        <taxon>Stramenopiles</taxon>
        <taxon>Oomycota</taxon>
        <taxon>Saprolegniomycetes</taxon>
        <taxon>Saprolegniales</taxon>
        <taxon>Saprolegniaceae</taxon>
        <taxon>Saprolegnia</taxon>
    </lineage>
</organism>
<dbReference type="PRINTS" id="PR00625">
    <property type="entry name" value="JDOMAIN"/>
</dbReference>
<dbReference type="SUPFAM" id="SSF46565">
    <property type="entry name" value="Chaperone J-domain"/>
    <property type="match status" value="1"/>
</dbReference>